<keyword evidence="7" id="KW-0411">Iron-sulfur</keyword>
<dbReference type="GO" id="GO:0046872">
    <property type="term" value="F:metal ion binding"/>
    <property type="evidence" value="ECO:0007669"/>
    <property type="project" value="UniProtKB-KW"/>
</dbReference>
<organism evidence="10 11">
    <name type="scientific">Desulfosarcina alkanivorans</name>
    <dbReference type="NCBI Taxonomy" id="571177"/>
    <lineage>
        <taxon>Bacteria</taxon>
        <taxon>Pseudomonadati</taxon>
        <taxon>Thermodesulfobacteriota</taxon>
        <taxon>Desulfobacteria</taxon>
        <taxon>Desulfobacterales</taxon>
        <taxon>Desulfosarcinaceae</taxon>
        <taxon>Desulfosarcina</taxon>
    </lineage>
</organism>
<evidence type="ECO:0000259" key="9">
    <source>
        <dbReference type="SMART" id="SM00790"/>
    </source>
</evidence>
<dbReference type="OrthoDB" id="9763894at2"/>
<dbReference type="SMART" id="SM00790">
    <property type="entry name" value="AFOR_N"/>
    <property type="match status" value="1"/>
</dbReference>
<evidence type="ECO:0000256" key="5">
    <source>
        <dbReference type="ARBA" id="ARBA00023002"/>
    </source>
</evidence>
<sequence length="631" mass="67555">MPEEMEGILDRNRKTPFGDLLEVDLASATCVRRPFPGDTIRRFLGGRGFNVGYLFEHLPAGVDPMGPENLLVFSCGLLTGTRAPAASRLHINARSPLTGLIGSSNVGGYAGAWLRSTGILSLVIRGRASKPVYLFLSDAGAEIRDAAAYWGLDAFDAQDRIAADLSPGKFQILSIGTAGETGARFACIVTARDHAAGRTGLGAVMGAKGLKAVVIQKGGVRPFEDRRPFIGSAVDDYVRKIKASPEFDTFSRFGGAGYIKWADDMGVMGTRNYRHQRFEMVDGVDGRKLIADKLHSSGCYRCPVQCKADLKFKEGSMKGKTATRPEFEPMINLGAKCGLSDLQAVVHLDNLCTRLGLDSTSASTAIAFAMDLFDRGILTTADTNGLRIAWGDAAAMETLLRQMAAGIGLGGILAQGVRRAAAIFGGDAGKFAAHVKGLELTAYHPAGMLGSALGYAVSSRGGDYNNVYASMEHRWPAEKGAEAFGSAESVDRHRPAGKGHLVRRAVLVNIIVDSLGLCKVPTLSLLGTFDLENEALLASAITGLPLDADELFCIGDRVAAMERLFNLKHVPDMDEDRLPDMFFTHGDTVLTPAIMARMLSEFYAAMGWDKHGRPLKETLSSLDIDTIAAES</sequence>
<dbReference type="GO" id="GO:0016625">
    <property type="term" value="F:oxidoreductase activity, acting on the aldehyde or oxo group of donors, iron-sulfur protein as acceptor"/>
    <property type="evidence" value="ECO:0007669"/>
    <property type="project" value="InterPro"/>
</dbReference>
<name>A0A5K7YQI0_9BACT</name>
<dbReference type="GO" id="GO:0009055">
    <property type="term" value="F:electron transfer activity"/>
    <property type="evidence" value="ECO:0007669"/>
    <property type="project" value="InterPro"/>
</dbReference>
<dbReference type="Gene3D" id="1.10.599.10">
    <property type="entry name" value="Aldehyde Ferredoxin Oxidoreductase Protein, subunit A, domain 3"/>
    <property type="match status" value="1"/>
</dbReference>
<evidence type="ECO:0000256" key="8">
    <source>
        <dbReference type="ARBA" id="ARBA00049934"/>
    </source>
</evidence>
<dbReference type="InterPro" id="IPR051919">
    <property type="entry name" value="W-dependent_AOR"/>
</dbReference>
<dbReference type="KEGG" id="dalk:DSCA_45500"/>
<dbReference type="InterPro" id="IPR013983">
    <property type="entry name" value="Ald_Fedxn_OxRdtase_N"/>
</dbReference>
<dbReference type="GO" id="GO:0051539">
    <property type="term" value="F:4 iron, 4 sulfur cluster binding"/>
    <property type="evidence" value="ECO:0007669"/>
    <property type="project" value="UniProtKB-KW"/>
</dbReference>
<dbReference type="Gene3D" id="1.10.569.10">
    <property type="entry name" value="Aldehyde Ferredoxin Oxidoreductase Protein, subunit A, domain 2"/>
    <property type="match status" value="1"/>
</dbReference>
<dbReference type="PANTHER" id="PTHR30038">
    <property type="entry name" value="ALDEHYDE FERREDOXIN OXIDOREDUCTASE"/>
    <property type="match status" value="1"/>
</dbReference>
<dbReference type="Proteomes" id="UP000427906">
    <property type="component" value="Chromosome"/>
</dbReference>
<dbReference type="InterPro" id="IPR001203">
    <property type="entry name" value="OxRdtase_Ald_Fedxn_C"/>
</dbReference>
<keyword evidence="5" id="KW-0560">Oxidoreductase</keyword>
<dbReference type="InterPro" id="IPR036503">
    <property type="entry name" value="Ald_Fedxn_OxRdtase_N_sf"/>
</dbReference>
<accession>A0A5K7YQI0</accession>
<gene>
    <name evidence="10" type="ORF">DSCA_45500</name>
</gene>
<evidence type="ECO:0000313" key="11">
    <source>
        <dbReference type="Proteomes" id="UP000427906"/>
    </source>
</evidence>
<reference evidence="10 11" key="1">
    <citation type="submission" date="2019-11" db="EMBL/GenBank/DDBJ databases">
        <title>Comparative genomics of hydrocarbon-degrading Desulfosarcina strains.</title>
        <authorList>
            <person name="Watanabe M."/>
            <person name="Kojima H."/>
            <person name="Fukui M."/>
        </authorList>
    </citation>
    <scope>NUCLEOTIDE SEQUENCE [LARGE SCALE GENOMIC DNA]</scope>
    <source>
        <strain evidence="10 11">PL12</strain>
    </source>
</reference>
<dbReference type="Pfam" id="PF01314">
    <property type="entry name" value="AFOR_C"/>
    <property type="match status" value="1"/>
</dbReference>
<keyword evidence="11" id="KW-1185">Reference proteome</keyword>
<dbReference type="InterPro" id="IPR013984">
    <property type="entry name" value="Ald_Fedxn_OxRdtase_dom2"/>
</dbReference>
<evidence type="ECO:0000256" key="2">
    <source>
        <dbReference type="ARBA" id="ARBA00011032"/>
    </source>
</evidence>
<evidence type="ECO:0000256" key="7">
    <source>
        <dbReference type="ARBA" id="ARBA00023014"/>
    </source>
</evidence>
<protein>
    <submittedName>
        <fullName evidence="10">Aldehyde ferredoxin oxidoreductase</fullName>
    </submittedName>
</protein>
<keyword evidence="3" id="KW-0004">4Fe-4S</keyword>
<evidence type="ECO:0000256" key="3">
    <source>
        <dbReference type="ARBA" id="ARBA00022485"/>
    </source>
</evidence>
<dbReference type="RefSeq" id="WP_155318557.1">
    <property type="nucleotide sequence ID" value="NZ_AP021874.1"/>
</dbReference>
<dbReference type="InterPro" id="IPR036021">
    <property type="entry name" value="Tungsten_al_ferr_oxy-like_C"/>
</dbReference>
<comment type="cofactor">
    <cofactor evidence="1">
        <name>[4Fe-4S] cluster</name>
        <dbReference type="ChEBI" id="CHEBI:49883"/>
    </cofactor>
</comment>
<dbReference type="Gene3D" id="3.60.9.10">
    <property type="entry name" value="Aldehyde ferredoxin oxidoreductase, N-terminal domain"/>
    <property type="match status" value="1"/>
</dbReference>
<evidence type="ECO:0000313" key="10">
    <source>
        <dbReference type="EMBL" id="BBO70620.1"/>
    </source>
</evidence>
<dbReference type="InterPro" id="IPR013985">
    <property type="entry name" value="Ald_Fedxn_OxRdtase_dom3"/>
</dbReference>
<comment type="similarity">
    <text evidence="2">Belongs to the AOR/FOR family.</text>
</comment>
<keyword evidence="4" id="KW-0479">Metal-binding</keyword>
<dbReference type="SUPFAM" id="SSF56228">
    <property type="entry name" value="Aldehyde ferredoxin oxidoreductase, N-terminal domain"/>
    <property type="match status" value="1"/>
</dbReference>
<dbReference type="PANTHER" id="PTHR30038:SF7">
    <property type="entry name" value="TUNGSTEN-CONTAINING GLYCERALDEHYDE-3-PHOSPHATE:FERREDOXIN OXIDOREDUCTASE"/>
    <property type="match status" value="1"/>
</dbReference>
<dbReference type="SUPFAM" id="SSF48310">
    <property type="entry name" value="Aldehyde ferredoxin oxidoreductase, C-terminal domains"/>
    <property type="match status" value="1"/>
</dbReference>
<evidence type="ECO:0000256" key="4">
    <source>
        <dbReference type="ARBA" id="ARBA00022723"/>
    </source>
</evidence>
<evidence type="ECO:0000256" key="1">
    <source>
        <dbReference type="ARBA" id="ARBA00001966"/>
    </source>
</evidence>
<dbReference type="Pfam" id="PF02730">
    <property type="entry name" value="AFOR_N"/>
    <property type="match status" value="1"/>
</dbReference>
<comment type="cofactor">
    <cofactor evidence="8">
        <name>tungstopterin</name>
        <dbReference type="ChEBI" id="CHEBI:30402"/>
    </cofactor>
</comment>
<proteinExistence type="inferred from homology"/>
<keyword evidence="6" id="KW-0408">Iron</keyword>
<evidence type="ECO:0000256" key="6">
    <source>
        <dbReference type="ARBA" id="ARBA00023004"/>
    </source>
</evidence>
<dbReference type="AlphaFoldDB" id="A0A5K7YQI0"/>
<feature type="domain" description="Aldehyde ferredoxin oxidoreductase N-terminal" evidence="9">
    <location>
        <begin position="18"/>
        <end position="219"/>
    </location>
</feature>
<dbReference type="EMBL" id="AP021874">
    <property type="protein sequence ID" value="BBO70620.1"/>
    <property type="molecule type" value="Genomic_DNA"/>
</dbReference>